<comment type="subcellular location">
    <subcellularLocation>
        <location evidence="12">Cell inner membrane</location>
        <topology evidence="12">Multi-pass membrane protein</topology>
    </subcellularLocation>
    <subcellularLocation>
        <location evidence="1">Cell membrane</location>
        <topology evidence="1">Multi-pass membrane protein</topology>
    </subcellularLocation>
</comment>
<dbReference type="InterPro" id="IPR012750">
    <property type="entry name" value="ECA_WecA-rel"/>
</dbReference>
<evidence type="ECO:0000256" key="2">
    <source>
        <dbReference type="ARBA" id="ARBA00022475"/>
    </source>
</evidence>
<name>A0A6G7LQL8_9GAMM</name>
<keyword evidence="6 12" id="KW-0812">Transmembrane</keyword>
<keyword evidence="2 12" id="KW-1003">Cell membrane</keyword>
<feature type="transmembrane region" description="Helical" evidence="12">
    <location>
        <begin position="137"/>
        <end position="154"/>
    </location>
</feature>
<feature type="transmembrane region" description="Helical" evidence="12">
    <location>
        <begin position="161"/>
        <end position="180"/>
    </location>
</feature>
<comment type="cofactor">
    <cofactor evidence="12 13">
        <name>Mg(2+)</name>
        <dbReference type="ChEBI" id="CHEBI:18420"/>
    </cofactor>
</comment>
<dbReference type="HAMAP" id="MF_02030">
    <property type="entry name" value="WecA_Gammaproteo"/>
    <property type="match status" value="1"/>
</dbReference>
<comment type="pathway">
    <text evidence="12">Bacterial outer membrane biogenesis; LPS O-antigen biosynthesis.</text>
</comment>
<dbReference type="PANTHER" id="PTHR22926:SF3">
    <property type="entry name" value="UNDECAPRENYL-PHOSPHATE ALPHA-N-ACETYLGLUCOSAMINYL 1-PHOSPHATE TRANSFERASE"/>
    <property type="match status" value="1"/>
</dbReference>
<comment type="catalytic activity">
    <reaction evidence="12">
        <text>di-trans,octa-cis-undecaprenyl phosphate + UDP-N-acetyl-alpha-D-glucosamine = N-acetyl-alpha-D-glucosaminyl-di-trans,octa-cis-undecaprenyl diphosphate + UMP</text>
        <dbReference type="Rhea" id="RHEA:28090"/>
        <dbReference type="ChEBI" id="CHEBI:57705"/>
        <dbReference type="ChEBI" id="CHEBI:57865"/>
        <dbReference type="ChEBI" id="CHEBI:60392"/>
        <dbReference type="ChEBI" id="CHEBI:62959"/>
        <dbReference type="EC" id="2.7.8.33"/>
    </reaction>
</comment>
<feature type="transmembrane region" description="Helical" evidence="12">
    <location>
        <begin position="323"/>
        <end position="344"/>
    </location>
</feature>
<keyword evidence="11 12" id="KW-0464">Manganese</keyword>
<keyword evidence="3 12" id="KW-0997">Cell inner membrane</keyword>
<dbReference type="KEGG" id="schk:GII14_07835"/>
<keyword evidence="7 12" id="KW-0460">Magnesium</keyword>
<comment type="cofactor">
    <cofactor evidence="12">
        <name>Mn(2+)</name>
        <dbReference type="ChEBI" id="CHEBI:29035"/>
    </cofactor>
</comment>
<protein>
    <recommendedName>
        <fullName evidence="12">Undecaprenyl-phosphate alpha-N-acetylglucosaminyl 1-phosphate transferase</fullName>
        <ecNumber evidence="12">2.7.8.33</ecNumber>
    </recommendedName>
    <alternativeName>
        <fullName evidence="12">UDP-GlcNAc:undecaprenyl-phosphate GlcNAc-1-phosphate transferase</fullName>
    </alternativeName>
    <alternativeName>
        <fullName evidence="12">Undecaprenyl-phosphate GlcNAc-1-phosphate transferase</fullName>
    </alternativeName>
</protein>
<evidence type="ECO:0000313" key="14">
    <source>
        <dbReference type="EMBL" id="QIJ04088.1"/>
    </source>
</evidence>
<dbReference type="InterPro" id="IPR000715">
    <property type="entry name" value="Glycosyl_transferase_4"/>
</dbReference>
<feature type="transmembrane region" description="Helical" evidence="12">
    <location>
        <begin position="186"/>
        <end position="203"/>
    </location>
</feature>
<dbReference type="NCBIfam" id="TIGR02380">
    <property type="entry name" value="ECA_wecA"/>
    <property type="match status" value="1"/>
</dbReference>
<feature type="binding site" evidence="13">
    <location>
        <position position="154"/>
    </location>
    <ligand>
        <name>Mg(2+)</name>
        <dbReference type="ChEBI" id="CHEBI:18420"/>
    </ligand>
</feature>
<evidence type="ECO:0000256" key="9">
    <source>
        <dbReference type="ARBA" id="ARBA00022989"/>
    </source>
</evidence>
<reference evidence="14 15" key="1">
    <citation type="submission" date="2019-11" db="EMBL/GenBank/DDBJ databases">
        <title>Complete Genome Sequence of Shewanella chilikensis Strain DC57, Isolated from Corroded Seal Rings at a floating production facility in Australia.</title>
        <authorList>
            <person name="Salgar-Chaparro S.J."/>
            <person name="Castillo-Villamizar G.A."/>
            <person name="Poehlein A."/>
            <person name="Daniel R."/>
            <person name="Machuca L."/>
        </authorList>
    </citation>
    <scope>NUCLEOTIDE SEQUENCE [LARGE SCALE GENOMIC DNA]</scope>
    <source>
        <strain evidence="14 15">DC57</strain>
    </source>
</reference>
<evidence type="ECO:0000256" key="10">
    <source>
        <dbReference type="ARBA" id="ARBA00023136"/>
    </source>
</evidence>
<evidence type="ECO:0000256" key="11">
    <source>
        <dbReference type="ARBA" id="ARBA00023211"/>
    </source>
</evidence>
<dbReference type="AlphaFoldDB" id="A0A6G7LQL8"/>
<gene>
    <name evidence="12 14" type="primary">wecA</name>
    <name evidence="14" type="ORF">GII14_07835</name>
</gene>
<dbReference type="PANTHER" id="PTHR22926">
    <property type="entry name" value="PHOSPHO-N-ACETYLMURAMOYL-PENTAPEPTIDE-TRANSFERASE"/>
    <property type="match status" value="1"/>
</dbReference>
<dbReference type="GO" id="GO:0009243">
    <property type="term" value="P:O antigen biosynthetic process"/>
    <property type="evidence" value="ECO:0007669"/>
    <property type="project" value="UniProtKB-UniRule"/>
</dbReference>
<feature type="transmembrane region" description="Helical" evidence="12">
    <location>
        <begin position="296"/>
        <end position="317"/>
    </location>
</feature>
<feature type="transmembrane region" description="Helical" evidence="12">
    <location>
        <begin position="45"/>
        <end position="65"/>
    </location>
</feature>
<dbReference type="EC" id="2.7.8.33" evidence="12"/>
<keyword evidence="10 12" id="KW-0472">Membrane</keyword>
<dbReference type="RefSeq" id="WP_165564809.1">
    <property type="nucleotide sequence ID" value="NZ_CP045857.1"/>
</dbReference>
<evidence type="ECO:0000256" key="6">
    <source>
        <dbReference type="ARBA" id="ARBA00022692"/>
    </source>
</evidence>
<evidence type="ECO:0000256" key="3">
    <source>
        <dbReference type="ARBA" id="ARBA00022519"/>
    </source>
</evidence>
<dbReference type="Pfam" id="PF00953">
    <property type="entry name" value="Glycos_transf_4"/>
    <property type="match status" value="1"/>
</dbReference>
<dbReference type="GO" id="GO:0016757">
    <property type="term" value="F:glycosyltransferase activity"/>
    <property type="evidence" value="ECO:0007669"/>
    <property type="project" value="UniProtKB-KW"/>
</dbReference>
<dbReference type="GO" id="GO:0044038">
    <property type="term" value="P:cell wall macromolecule biosynthetic process"/>
    <property type="evidence" value="ECO:0007669"/>
    <property type="project" value="TreeGrafter"/>
</dbReference>
<evidence type="ECO:0000313" key="15">
    <source>
        <dbReference type="Proteomes" id="UP000502117"/>
    </source>
</evidence>
<feature type="transmembrane region" description="Helical" evidence="12">
    <location>
        <begin position="71"/>
        <end position="89"/>
    </location>
</feature>
<comment type="similarity">
    <text evidence="12">Belongs to the glycosyltransferase 4 family. WecA subfamily.</text>
</comment>
<evidence type="ECO:0000256" key="8">
    <source>
        <dbReference type="ARBA" id="ARBA00022985"/>
    </source>
</evidence>
<sequence>MSANLAVLLILFVFLVSFISLFVFRKVAQRIGLVDKPNERKHHTGQIPLVGGISIFFTMMLALFLTPELLLAPQLYAGCAFILVVIGAIDDRYDISFKFRLVVQAAVSMLMIVLGERSLHNLGYLMGSEAIHLPEPISILLTVFAVIGAINAFNMVDGVDGLLGGLASVTFGGLGILFYFNGMQGFATFCALLVTAMLPYIMLNLGFPFGRRFKVFMGDAGSIFIGFTVIWLLIVASQGERATALRPVTALWLIALPLMDMVCIMIRRIRKGQSPFKPDREHLHHICQRVGMSPRVSLLVICLISTMMAAVGVWSEYLEINETVMFVSFLLVFALYYLAISYVWRITAFMHRWFKFTKPL</sequence>
<dbReference type="GO" id="GO:0036380">
    <property type="term" value="F:UDP-N-acetylglucosamine-undecaprenyl-phosphate N-acetylglucosaminephosphotransferase activity"/>
    <property type="evidence" value="ECO:0007669"/>
    <property type="project" value="UniProtKB-UniRule"/>
</dbReference>
<dbReference type="GO" id="GO:0030145">
    <property type="term" value="F:manganese ion binding"/>
    <property type="evidence" value="ECO:0007669"/>
    <property type="project" value="InterPro"/>
</dbReference>
<feature type="transmembrane region" description="Helical" evidence="12">
    <location>
        <begin position="6"/>
        <end position="24"/>
    </location>
</feature>
<dbReference type="Proteomes" id="UP000502117">
    <property type="component" value="Chromosome"/>
</dbReference>
<keyword evidence="8 12" id="KW-0448">Lipopolysaccharide biosynthesis</keyword>
<evidence type="ECO:0000256" key="5">
    <source>
        <dbReference type="ARBA" id="ARBA00022679"/>
    </source>
</evidence>
<evidence type="ECO:0000256" key="1">
    <source>
        <dbReference type="ARBA" id="ARBA00004651"/>
    </source>
</evidence>
<feature type="transmembrane region" description="Helical" evidence="12">
    <location>
        <begin position="101"/>
        <end position="117"/>
    </location>
</feature>
<dbReference type="CDD" id="cd06853">
    <property type="entry name" value="GT_WecA_like"/>
    <property type="match status" value="1"/>
</dbReference>
<evidence type="ECO:0000256" key="13">
    <source>
        <dbReference type="PIRSR" id="PIRSR600715-1"/>
    </source>
</evidence>
<proteinExistence type="inferred from homology"/>
<dbReference type="GO" id="GO:0071555">
    <property type="term" value="P:cell wall organization"/>
    <property type="evidence" value="ECO:0007669"/>
    <property type="project" value="TreeGrafter"/>
</dbReference>
<feature type="binding site" evidence="13">
    <location>
        <position position="219"/>
    </location>
    <ligand>
        <name>Mg(2+)</name>
        <dbReference type="ChEBI" id="CHEBI:18420"/>
    </ligand>
</feature>
<keyword evidence="13" id="KW-0479">Metal-binding</keyword>
<keyword evidence="9 12" id="KW-1133">Transmembrane helix</keyword>
<dbReference type="GO" id="GO:0005886">
    <property type="term" value="C:plasma membrane"/>
    <property type="evidence" value="ECO:0007669"/>
    <property type="project" value="UniProtKB-SubCell"/>
</dbReference>
<evidence type="ECO:0000256" key="4">
    <source>
        <dbReference type="ARBA" id="ARBA00022676"/>
    </source>
</evidence>
<keyword evidence="4 12" id="KW-0328">Glycosyltransferase</keyword>
<accession>A0A6G7LQL8</accession>
<dbReference type="UniPathway" id="UPA00281"/>
<dbReference type="GO" id="GO:0009276">
    <property type="term" value="C:Gram-negative-bacterium-type cell wall"/>
    <property type="evidence" value="ECO:0007669"/>
    <property type="project" value="InterPro"/>
</dbReference>
<feature type="transmembrane region" description="Helical" evidence="12">
    <location>
        <begin position="215"/>
        <end position="236"/>
    </location>
</feature>
<organism evidence="14 15">
    <name type="scientific">Shewanella chilikensis</name>
    <dbReference type="NCBI Taxonomy" id="558541"/>
    <lineage>
        <taxon>Bacteria</taxon>
        <taxon>Pseudomonadati</taxon>
        <taxon>Pseudomonadota</taxon>
        <taxon>Gammaproteobacteria</taxon>
        <taxon>Alteromonadales</taxon>
        <taxon>Shewanellaceae</taxon>
        <taxon>Shewanella</taxon>
    </lineage>
</organism>
<feature type="transmembrane region" description="Helical" evidence="12">
    <location>
        <begin position="248"/>
        <end position="266"/>
    </location>
</feature>
<dbReference type="EMBL" id="CP045857">
    <property type="protein sequence ID" value="QIJ04088.1"/>
    <property type="molecule type" value="Genomic_DNA"/>
</dbReference>
<dbReference type="GO" id="GO:0000287">
    <property type="term" value="F:magnesium ion binding"/>
    <property type="evidence" value="ECO:0007669"/>
    <property type="project" value="InterPro"/>
</dbReference>
<keyword evidence="5 12" id="KW-0808">Transferase</keyword>
<evidence type="ECO:0000256" key="7">
    <source>
        <dbReference type="ARBA" id="ARBA00022842"/>
    </source>
</evidence>
<comment type="function">
    <text evidence="12">Catalyzes the transfer of the GlcNAc-1-phosphate moiety from UDP-GlcNAc onto the carrier lipid undecaprenyl phosphate (C55-P), yielding GlcNAc-pyrophosphoryl-undecaprenyl (GlcNAc-PP-C55).</text>
</comment>
<evidence type="ECO:0000256" key="12">
    <source>
        <dbReference type="HAMAP-Rule" id="MF_02030"/>
    </source>
</evidence>